<feature type="domain" description="Cyclic nucleotide-binding" evidence="4">
    <location>
        <begin position="12"/>
        <end position="132"/>
    </location>
</feature>
<dbReference type="InterPro" id="IPR014710">
    <property type="entry name" value="RmlC-like_jellyroll"/>
</dbReference>
<accession>A0A1M5W9R5</accession>
<evidence type="ECO:0000256" key="3">
    <source>
        <dbReference type="ARBA" id="ARBA00023163"/>
    </source>
</evidence>
<proteinExistence type="predicted"/>
<dbReference type="PANTHER" id="PTHR24567">
    <property type="entry name" value="CRP FAMILY TRANSCRIPTIONAL REGULATORY PROTEIN"/>
    <property type="match status" value="1"/>
</dbReference>
<keyword evidence="3" id="KW-0804">Transcription</keyword>
<reference evidence="6 7" key="1">
    <citation type="submission" date="2016-11" db="EMBL/GenBank/DDBJ databases">
        <authorList>
            <person name="Jaros S."/>
            <person name="Januszkiewicz K."/>
            <person name="Wedrychowicz H."/>
        </authorList>
    </citation>
    <scope>NUCLEOTIDE SEQUENCE [LARGE SCALE GENOMIC DNA]</scope>
    <source>
        <strain evidence="6 7">GAS138</strain>
    </source>
</reference>
<organism evidence="6 7">
    <name type="scientific">Bradyrhizobium erythrophlei</name>
    <dbReference type="NCBI Taxonomy" id="1437360"/>
    <lineage>
        <taxon>Bacteria</taxon>
        <taxon>Pseudomonadati</taxon>
        <taxon>Pseudomonadota</taxon>
        <taxon>Alphaproteobacteria</taxon>
        <taxon>Hyphomicrobiales</taxon>
        <taxon>Nitrobacteraceae</taxon>
        <taxon>Bradyrhizobium</taxon>
    </lineage>
</organism>
<gene>
    <name evidence="6" type="ORF">SAMN05443248_6436</name>
</gene>
<dbReference type="Pfam" id="PF13545">
    <property type="entry name" value="HTH_Crp_2"/>
    <property type="match status" value="1"/>
</dbReference>
<dbReference type="RefSeq" id="WP_172842717.1">
    <property type="nucleotide sequence ID" value="NZ_LT670817.1"/>
</dbReference>
<dbReference type="InterPro" id="IPR000595">
    <property type="entry name" value="cNMP-bd_dom"/>
</dbReference>
<dbReference type="GO" id="GO:0003677">
    <property type="term" value="F:DNA binding"/>
    <property type="evidence" value="ECO:0007669"/>
    <property type="project" value="UniProtKB-KW"/>
</dbReference>
<dbReference type="EMBL" id="LT670817">
    <property type="protein sequence ID" value="SHH84236.1"/>
    <property type="molecule type" value="Genomic_DNA"/>
</dbReference>
<feature type="domain" description="HTH crp-type" evidence="5">
    <location>
        <begin position="146"/>
        <end position="216"/>
    </location>
</feature>
<dbReference type="InterPro" id="IPR012318">
    <property type="entry name" value="HTH_CRP"/>
</dbReference>
<dbReference type="SMART" id="SM00100">
    <property type="entry name" value="cNMP"/>
    <property type="match status" value="1"/>
</dbReference>
<protein>
    <submittedName>
        <fullName evidence="6">Transcriptional regulator /transcriptional regulator, Crp/Fnr family</fullName>
    </submittedName>
</protein>
<dbReference type="GO" id="GO:0005829">
    <property type="term" value="C:cytosol"/>
    <property type="evidence" value="ECO:0007669"/>
    <property type="project" value="TreeGrafter"/>
</dbReference>
<dbReference type="GO" id="GO:0003700">
    <property type="term" value="F:DNA-binding transcription factor activity"/>
    <property type="evidence" value="ECO:0007669"/>
    <property type="project" value="TreeGrafter"/>
</dbReference>
<evidence type="ECO:0000313" key="7">
    <source>
        <dbReference type="Proteomes" id="UP000189796"/>
    </source>
</evidence>
<keyword evidence="1" id="KW-0805">Transcription regulation</keyword>
<sequence>MREYAIGTDQDLSSTLTAENMRKLTERGVEKKFERGGCLFHQGDGGANVFLLLEGRVKVCLIGSSGQKTILRIHLPGSLMGLTALAAPPMRDATATALETVTVVELTRSEMQAILLEDSALSLRVMRMLLDRLSDLHSRLADLQAASVDQRLARVLLALGQHDPITEATPSISLTHEDLSNMVGARRPTVTSALNRFLQDGLIEKCGRSIMVKDTGRLARLLVV</sequence>
<dbReference type="InterPro" id="IPR018490">
    <property type="entry name" value="cNMP-bd_dom_sf"/>
</dbReference>
<dbReference type="CDD" id="cd00038">
    <property type="entry name" value="CAP_ED"/>
    <property type="match status" value="1"/>
</dbReference>
<dbReference type="Pfam" id="PF00027">
    <property type="entry name" value="cNMP_binding"/>
    <property type="match status" value="1"/>
</dbReference>
<evidence type="ECO:0000256" key="1">
    <source>
        <dbReference type="ARBA" id="ARBA00023015"/>
    </source>
</evidence>
<dbReference type="Gene3D" id="2.60.120.10">
    <property type="entry name" value="Jelly Rolls"/>
    <property type="match status" value="1"/>
</dbReference>
<dbReference type="SUPFAM" id="SSF51206">
    <property type="entry name" value="cAMP-binding domain-like"/>
    <property type="match status" value="1"/>
</dbReference>
<dbReference type="AlphaFoldDB" id="A0A1M5W9R5"/>
<evidence type="ECO:0000259" key="4">
    <source>
        <dbReference type="PROSITE" id="PS50042"/>
    </source>
</evidence>
<dbReference type="PROSITE" id="PS50042">
    <property type="entry name" value="CNMP_BINDING_3"/>
    <property type="match status" value="1"/>
</dbReference>
<dbReference type="PANTHER" id="PTHR24567:SF74">
    <property type="entry name" value="HTH-TYPE TRANSCRIPTIONAL REGULATOR ARCR"/>
    <property type="match status" value="1"/>
</dbReference>
<dbReference type="SMART" id="SM00419">
    <property type="entry name" value="HTH_CRP"/>
    <property type="match status" value="1"/>
</dbReference>
<evidence type="ECO:0000259" key="5">
    <source>
        <dbReference type="PROSITE" id="PS51063"/>
    </source>
</evidence>
<name>A0A1M5W9R5_9BRAD</name>
<dbReference type="PROSITE" id="PS51063">
    <property type="entry name" value="HTH_CRP_2"/>
    <property type="match status" value="1"/>
</dbReference>
<dbReference type="InterPro" id="IPR036390">
    <property type="entry name" value="WH_DNA-bd_sf"/>
</dbReference>
<dbReference type="SUPFAM" id="SSF46785">
    <property type="entry name" value="Winged helix' DNA-binding domain"/>
    <property type="match status" value="1"/>
</dbReference>
<dbReference type="Proteomes" id="UP000189796">
    <property type="component" value="Chromosome I"/>
</dbReference>
<evidence type="ECO:0000256" key="2">
    <source>
        <dbReference type="ARBA" id="ARBA00023125"/>
    </source>
</evidence>
<dbReference type="InterPro" id="IPR050397">
    <property type="entry name" value="Env_Response_Regulators"/>
</dbReference>
<evidence type="ECO:0000313" key="6">
    <source>
        <dbReference type="EMBL" id="SHH84236.1"/>
    </source>
</evidence>
<keyword evidence="2" id="KW-0238">DNA-binding</keyword>